<gene>
    <name evidence="2" type="ORF">J2D77_02975</name>
</gene>
<dbReference type="AlphaFoldDB" id="A0A939HNB8"/>
<dbReference type="Proteomes" id="UP000664073">
    <property type="component" value="Unassembled WGS sequence"/>
</dbReference>
<comment type="caution">
    <text evidence="2">The sequence shown here is derived from an EMBL/GenBank/DDBJ whole genome shotgun (WGS) entry which is preliminary data.</text>
</comment>
<sequence>MPRIAVALPGLALAALLAFPALAGDFSVTDGKADSEVSEVSRIYLDGKLVATFRLDDQRRERTVHIPTQEGQSQHTYTLCGEITVRTEEGKVETHEISSDGTLRNPDGHHFFALGSSGFTDFFLIDPTAPDSATHSPGRSDVCAAPIS</sequence>
<organism evidence="2 3">
    <name type="scientific">Acetobacter garciniae</name>
    <dbReference type="NCBI Taxonomy" id="2817435"/>
    <lineage>
        <taxon>Bacteria</taxon>
        <taxon>Pseudomonadati</taxon>
        <taxon>Pseudomonadota</taxon>
        <taxon>Alphaproteobacteria</taxon>
        <taxon>Acetobacterales</taxon>
        <taxon>Acetobacteraceae</taxon>
        <taxon>Acetobacter</taxon>
    </lineage>
</organism>
<feature type="signal peptide" evidence="1">
    <location>
        <begin position="1"/>
        <end position="23"/>
    </location>
</feature>
<evidence type="ECO:0000256" key="1">
    <source>
        <dbReference type="SAM" id="SignalP"/>
    </source>
</evidence>
<dbReference type="RefSeq" id="WP_207845008.1">
    <property type="nucleotide sequence ID" value="NZ_JAFVMH010000001.1"/>
</dbReference>
<dbReference type="EMBL" id="JAFVMH010000001">
    <property type="protein sequence ID" value="MBO1324121.1"/>
    <property type="molecule type" value="Genomic_DNA"/>
</dbReference>
<evidence type="ECO:0000313" key="2">
    <source>
        <dbReference type="EMBL" id="MBO1324121.1"/>
    </source>
</evidence>
<keyword evidence="3" id="KW-1185">Reference proteome</keyword>
<evidence type="ECO:0000313" key="3">
    <source>
        <dbReference type="Proteomes" id="UP000664073"/>
    </source>
</evidence>
<name>A0A939HNB8_9PROT</name>
<keyword evidence="1" id="KW-0732">Signal</keyword>
<proteinExistence type="predicted"/>
<accession>A0A939HNB8</accession>
<reference evidence="2" key="1">
    <citation type="submission" date="2021-03" db="EMBL/GenBank/DDBJ databases">
        <title>The complete genome sequence of Acetobacter sp. TBRC 12339.</title>
        <authorList>
            <person name="Charoenyingcharoen P."/>
            <person name="Yukphan P."/>
        </authorList>
    </citation>
    <scope>NUCLEOTIDE SEQUENCE</scope>
    <source>
        <strain evidence="2">TBRC 12339</strain>
    </source>
</reference>
<protein>
    <submittedName>
        <fullName evidence="2">Uncharacterized protein</fullName>
    </submittedName>
</protein>
<feature type="chain" id="PRO_5037864459" evidence="1">
    <location>
        <begin position="24"/>
        <end position="148"/>
    </location>
</feature>